<keyword evidence="1" id="KW-1133">Transmembrane helix</keyword>
<dbReference type="OrthoDB" id="7850489at2"/>
<dbReference type="EMBL" id="QKZQ01000010">
    <property type="protein sequence ID" value="PZX42071.1"/>
    <property type="molecule type" value="Genomic_DNA"/>
</dbReference>
<reference evidence="2 3" key="1">
    <citation type="submission" date="2018-06" db="EMBL/GenBank/DDBJ databases">
        <title>Genomic Encyclopedia of Archaeal and Bacterial Type Strains, Phase II (KMG-II): from individual species to whole genera.</title>
        <authorList>
            <person name="Goeker M."/>
        </authorList>
    </citation>
    <scope>NUCLEOTIDE SEQUENCE [LARGE SCALE GENOMIC DNA]</scope>
    <source>
        <strain evidence="2 3">DSM 13087</strain>
    </source>
</reference>
<keyword evidence="1" id="KW-0812">Transmembrane</keyword>
<organism evidence="2 3">
    <name type="scientific">Roseinatronobacter thiooxidans</name>
    <dbReference type="NCBI Taxonomy" id="121821"/>
    <lineage>
        <taxon>Bacteria</taxon>
        <taxon>Pseudomonadati</taxon>
        <taxon>Pseudomonadota</taxon>
        <taxon>Alphaproteobacteria</taxon>
        <taxon>Rhodobacterales</taxon>
        <taxon>Paracoccaceae</taxon>
        <taxon>Roseinatronobacter</taxon>
    </lineage>
</organism>
<accession>A0A2W7Q185</accession>
<feature type="transmembrane region" description="Helical" evidence="1">
    <location>
        <begin position="6"/>
        <end position="23"/>
    </location>
</feature>
<evidence type="ECO:0000313" key="3">
    <source>
        <dbReference type="Proteomes" id="UP000249364"/>
    </source>
</evidence>
<proteinExistence type="predicted"/>
<name>A0A2W7Q185_9RHOB</name>
<evidence type="ECO:0000256" key="1">
    <source>
        <dbReference type="SAM" id="Phobius"/>
    </source>
</evidence>
<dbReference type="Proteomes" id="UP000249364">
    <property type="component" value="Unassembled WGS sequence"/>
</dbReference>
<sequence length="178" mass="20048">MKNYFIGFLVCIVVALMIGVDPVKKIANEAMNQGTVRGVDTCMSYSNSAALSKEAVRAMCVRTFQKRLYHGDYATRRAGPRGELRTVSWSGTLQNKISDHVTTWIRISVTLYDADGVRQEYSAETPIWIEPLSEAEFKVEVPNLEPEQIRNIKFCYLDDLAPTTCMAWDVIDIMGLSL</sequence>
<gene>
    <name evidence="2" type="ORF">LY56_02364</name>
</gene>
<evidence type="ECO:0000313" key="2">
    <source>
        <dbReference type="EMBL" id="PZX42071.1"/>
    </source>
</evidence>
<dbReference type="AlphaFoldDB" id="A0A2W7Q185"/>
<keyword evidence="3" id="KW-1185">Reference proteome</keyword>
<dbReference type="RefSeq" id="WP_071471120.1">
    <property type="nucleotide sequence ID" value="NZ_MEHT01000046.1"/>
</dbReference>
<protein>
    <submittedName>
        <fullName evidence="2">Uncharacterized protein</fullName>
    </submittedName>
</protein>
<comment type="caution">
    <text evidence="2">The sequence shown here is derived from an EMBL/GenBank/DDBJ whole genome shotgun (WGS) entry which is preliminary data.</text>
</comment>
<keyword evidence="1" id="KW-0472">Membrane</keyword>